<gene>
    <name evidence="5" type="ORF">D0X99_15310</name>
</gene>
<comment type="cofactor">
    <cofactor evidence="3">
        <name>Zn(2+)</name>
        <dbReference type="ChEBI" id="CHEBI:29105"/>
    </cofactor>
</comment>
<dbReference type="GO" id="GO:0008168">
    <property type="term" value="F:methyltransferase activity"/>
    <property type="evidence" value="ECO:0007669"/>
    <property type="project" value="UniProtKB-UniRule"/>
</dbReference>
<evidence type="ECO:0000256" key="3">
    <source>
        <dbReference type="PROSITE-ProRule" id="PRU00333"/>
    </source>
</evidence>
<keyword evidence="2 3" id="KW-0808">Transferase</keyword>
<keyword evidence="3" id="KW-0479">Metal-binding</keyword>
<dbReference type="RefSeq" id="WP_119478725.1">
    <property type="nucleotide sequence ID" value="NZ_QXML01000008.1"/>
</dbReference>
<proteinExistence type="predicted"/>
<evidence type="ECO:0000256" key="2">
    <source>
        <dbReference type="ARBA" id="ARBA00022679"/>
    </source>
</evidence>
<dbReference type="Pfam" id="PF02574">
    <property type="entry name" value="S-methyl_trans"/>
    <property type="match status" value="1"/>
</dbReference>
<name>A0A418PNX3_9BACT</name>
<sequence>MNSSFQKFPTESSDLYLTDGGLETTLVFLEGFDLPCFAAFDLLKEEKGIEALRSYYRRFLEIAANNQTNFILESPTWRTNPDWLKQIGYSPEDLLTLNQKAIQLMQELKEEYSSKIPQILISGCLGPRGDGYQVRNQMDAKEAKSYHAPQIMAFSKFGVDLVSAITMTNVEEAHGIAQAASDANIPCVISFTLETDGKLPSGMPIQEAITLVDHSDSVPPIYYMINCAHPDHFMDKLIRGKEDPWIHRIRGIRANASCKSHEELDNSTELDRGNPADLGLQYREIKEKFPHMTVFGGCCGTDEEHVKEIILQVKTVS</sequence>
<dbReference type="PROSITE" id="PS50970">
    <property type="entry name" value="HCY"/>
    <property type="match status" value="1"/>
</dbReference>
<dbReference type="Proteomes" id="UP000283522">
    <property type="component" value="Unassembled WGS sequence"/>
</dbReference>
<feature type="domain" description="Hcy-binding" evidence="4">
    <location>
        <begin position="4"/>
        <end position="313"/>
    </location>
</feature>
<organism evidence="5 6">
    <name type="scientific">Algoriphagus lacus</name>
    <dbReference type="NCBI Taxonomy" id="2056311"/>
    <lineage>
        <taxon>Bacteria</taxon>
        <taxon>Pseudomonadati</taxon>
        <taxon>Bacteroidota</taxon>
        <taxon>Cytophagia</taxon>
        <taxon>Cytophagales</taxon>
        <taxon>Cyclobacteriaceae</taxon>
        <taxon>Algoriphagus</taxon>
    </lineage>
</organism>
<evidence type="ECO:0000256" key="1">
    <source>
        <dbReference type="ARBA" id="ARBA00022603"/>
    </source>
</evidence>
<dbReference type="Gene3D" id="3.20.20.330">
    <property type="entry name" value="Homocysteine-binding-like domain"/>
    <property type="match status" value="1"/>
</dbReference>
<dbReference type="InterPro" id="IPR003726">
    <property type="entry name" value="HCY_dom"/>
</dbReference>
<keyword evidence="6" id="KW-1185">Reference proteome</keyword>
<dbReference type="GO" id="GO:0046872">
    <property type="term" value="F:metal ion binding"/>
    <property type="evidence" value="ECO:0007669"/>
    <property type="project" value="UniProtKB-KW"/>
</dbReference>
<dbReference type="PANTHER" id="PTHR11103">
    <property type="entry name" value="SLR1189 PROTEIN"/>
    <property type="match status" value="1"/>
</dbReference>
<dbReference type="SUPFAM" id="SSF82282">
    <property type="entry name" value="Homocysteine S-methyltransferase"/>
    <property type="match status" value="1"/>
</dbReference>
<evidence type="ECO:0000259" key="4">
    <source>
        <dbReference type="PROSITE" id="PS50970"/>
    </source>
</evidence>
<evidence type="ECO:0000313" key="6">
    <source>
        <dbReference type="Proteomes" id="UP000283522"/>
    </source>
</evidence>
<protein>
    <submittedName>
        <fullName evidence="5">Homocysteine S-methyltransferase</fullName>
    </submittedName>
</protein>
<comment type="caution">
    <text evidence="5">The sequence shown here is derived from an EMBL/GenBank/DDBJ whole genome shotgun (WGS) entry which is preliminary data.</text>
</comment>
<feature type="binding site" evidence="3">
    <location>
        <position position="299"/>
    </location>
    <ligand>
        <name>Zn(2+)</name>
        <dbReference type="ChEBI" id="CHEBI:29105"/>
    </ligand>
</feature>
<keyword evidence="3" id="KW-0862">Zinc</keyword>
<reference evidence="5 6" key="1">
    <citation type="submission" date="2018-09" db="EMBL/GenBank/DDBJ databases">
        <authorList>
            <person name="Wang X."/>
            <person name="Du Z."/>
        </authorList>
    </citation>
    <scope>NUCLEOTIDE SEQUENCE [LARGE SCALE GENOMIC DNA]</scope>
    <source>
        <strain evidence="5 6">N3</strain>
    </source>
</reference>
<feature type="binding site" evidence="3">
    <location>
        <position position="298"/>
    </location>
    <ligand>
        <name>Zn(2+)</name>
        <dbReference type="ChEBI" id="CHEBI:29105"/>
    </ligand>
</feature>
<dbReference type="GO" id="GO:0032259">
    <property type="term" value="P:methylation"/>
    <property type="evidence" value="ECO:0007669"/>
    <property type="project" value="UniProtKB-KW"/>
</dbReference>
<dbReference type="OrthoDB" id="9803687at2"/>
<dbReference type="AlphaFoldDB" id="A0A418PNX3"/>
<keyword evidence="1 3" id="KW-0489">Methyltransferase</keyword>
<dbReference type="InterPro" id="IPR036589">
    <property type="entry name" value="HCY_dom_sf"/>
</dbReference>
<dbReference type="EMBL" id="QXML01000008">
    <property type="protein sequence ID" value="RIW13611.1"/>
    <property type="molecule type" value="Genomic_DNA"/>
</dbReference>
<feature type="binding site" evidence="3">
    <location>
        <position position="227"/>
    </location>
    <ligand>
        <name>Zn(2+)</name>
        <dbReference type="ChEBI" id="CHEBI:29105"/>
    </ligand>
</feature>
<accession>A0A418PNX3</accession>
<evidence type="ECO:0000313" key="5">
    <source>
        <dbReference type="EMBL" id="RIW13611.1"/>
    </source>
</evidence>
<dbReference type="PANTHER" id="PTHR11103:SF18">
    <property type="entry name" value="SLR1189 PROTEIN"/>
    <property type="match status" value="1"/>
</dbReference>